<protein>
    <submittedName>
        <fullName evidence="2">Uncharacterized protein</fullName>
    </submittedName>
</protein>
<evidence type="ECO:0000313" key="3">
    <source>
        <dbReference type="Proteomes" id="UP000061569"/>
    </source>
</evidence>
<dbReference type="Proteomes" id="UP000061569">
    <property type="component" value="Chromosome"/>
</dbReference>
<name>A0A0S2DDX4_LYSEN</name>
<dbReference type="KEGG" id="lez:GLE_1465"/>
<reference evidence="2 3" key="1">
    <citation type="submission" date="2015-11" db="EMBL/GenBank/DDBJ databases">
        <title>Genome sequences of Lysobacter enzymogenes strain C3 and Lysobacter antibioticus ATCC 29479.</title>
        <authorList>
            <person name="Kobayashi D.Y."/>
        </authorList>
    </citation>
    <scope>NUCLEOTIDE SEQUENCE [LARGE SCALE GENOMIC DNA]</scope>
    <source>
        <strain evidence="2 3">C3</strain>
    </source>
</reference>
<proteinExistence type="predicted"/>
<accession>A0A0S2DDX4</accession>
<sequence length="47" mass="5257">MEVRWPRAAAPRCARTTADCAGAADWNKEPSPEQPGHVRPLRELVRC</sequence>
<organism evidence="2 3">
    <name type="scientific">Lysobacter enzymogenes</name>
    <dbReference type="NCBI Taxonomy" id="69"/>
    <lineage>
        <taxon>Bacteria</taxon>
        <taxon>Pseudomonadati</taxon>
        <taxon>Pseudomonadota</taxon>
        <taxon>Gammaproteobacteria</taxon>
        <taxon>Lysobacterales</taxon>
        <taxon>Lysobacteraceae</taxon>
        <taxon>Lysobacter</taxon>
    </lineage>
</organism>
<feature type="region of interest" description="Disordered" evidence="1">
    <location>
        <begin position="24"/>
        <end position="47"/>
    </location>
</feature>
<dbReference type="AlphaFoldDB" id="A0A0S2DDX4"/>
<dbReference type="PATRIC" id="fig|69.6.peg.1446"/>
<evidence type="ECO:0000256" key="1">
    <source>
        <dbReference type="SAM" id="MobiDB-lite"/>
    </source>
</evidence>
<dbReference type="EMBL" id="CP013140">
    <property type="protein sequence ID" value="ALN56822.1"/>
    <property type="molecule type" value="Genomic_DNA"/>
</dbReference>
<gene>
    <name evidence="2" type="ORF">GLE_1465</name>
</gene>
<evidence type="ECO:0000313" key="2">
    <source>
        <dbReference type="EMBL" id="ALN56822.1"/>
    </source>
</evidence>